<evidence type="ECO:0000256" key="3">
    <source>
        <dbReference type="ARBA" id="ARBA00022989"/>
    </source>
</evidence>
<evidence type="ECO:0000256" key="1">
    <source>
        <dbReference type="ARBA" id="ARBA00004141"/>
    </source>
</evidence>
<feature type="region of interest" description="Disordered" evidence="5">
    <location>
        <begin position="826"/>
        <end position="851"/>
    </location>
</feature>
<gene>
    <name evidence="9" type="ORF">BCR33DRAFT_792636</name>
</gene>
<keyword evidence="4 6" id="KW-0472">Membrane</keyword>
<keyword evidence="3 6" id="KW-1133">Transmembrane helix</keyword>
<feature type="compositionally biased region" description="Polar residues" evidence="5">
    <location>
        <begin position="839"/>
        <end position="851"/>
    </location>
</feature>
<feature type="compositionally biased region" description="Low complexity" evidence="5">
    <location>
        <begin position="269"/>
        <end position="284"/>
    </location>
</feature>
<comment type="subcellular location">
    <subcellularLocation>
        <location evidence="1">Membrane</location>
        <topology evidence="1">Multi-pass membrane protein</topology>
    </subcellularLocation>
</comment>
<dbReference type="Pfam" id="PF03522">
    <property type="entry name" value="SLC12"/>
    <property type="match status" value="1"/>
</dbReference>
<evidence type="ECO:0000256" key="5">
    <source>
        <dbReference type="SAM" id="MobiDB-lite"/>
    </source>
</evidence>
<dbReference type="InterPro" id="IPR028108">
    <property type="entry name" value="DUF4505"/>
</dbReference>
<reference evidence="9 10" key="1">
    <citation type="submission" date="2016-07" db="EMBL/GenBank/DDBJ databases">
        <title>Pervasive Adenine N6-methylation of Active Genes in Fungi.</title>
        <authorList>
            <consortium name="DOE Joint Genome Institute"/>
            <person name="Mondo S.J."/>
            <person name="Dannebaum R.O."/>
            <person name="Kuo R.C."/>
            <person name="Labutti K."/>
            <person name="Haridas S."/>
            <person name="Kuo A."/>
            <person name="Salamov A."/>
            <person name="Ahrendt S.R."/>
            <person name="Lipzen A."/>
            <person name="Sullivan W."/>
            <person name="Andreopoulos W.B."/>
            <person name="Clum A."/>
            <person name="Lindquist E."/>
            <person name="Daum C."/>
            <person name="Ramamoorthy G.K."/>
            <person name="Gryganskyi A."/>
            <person name="Culley D."/>
            <person name="Magnuson J.K."/>
            <person name="James T.Y."/>
            <person name="O'Malley M.A."/>
            <person name="Stajich J.E."/>
            <person name="Spatafora J.W."/>
            <person name="Visel A."/>
            <person name="Grigoriev I.V."/>
        </authorList>
    </citation>
    <scope>NUCLEOTIDE SEQUENCE [LARGE SCALE GENOMIC DNA]</scope>
    <source>
        <strain evidence="9 10">JEL800</strain>
    </source>
</reference>
<feature type="compositionally biased region" description="Low complexity" evidence="5">
    <location>
        <begin position="215"/>
        <end position="227"/>
    </location>
</feature>
<evidence type="ECO:0000313" key="10">
    <source>
        <dbReference type="Proteomes" id="UP000193642"/>
    </source>
</evidence>
<dbReference type="InterPro" id="IPR018491">
    <property type="entry name" value="SLC12_C"/>
</dbReference>
<accession>A0A1Y2B720</accession>
<feature type="transmembrane region" description="Helical" evidence="6">
    <location>
        <begin position="583"/>
        <end position="605"/>
    </location>
</feature>
<evidence type="ECO:0000256" key="2">
    <source>
        <dbReference type="ARBA" id="ARBA00022692"/>
    </source>
</evidence>
<feature type="transmembrane region" description="Helical" evidence="6">
    <location>
        <begin position="380"/>
        <end position="408"/>
    </location>
</feature>
<evidence type="ECO:0000256" key="6">
    <source>
        <dbReference type="SAM" id="Phobius"/>
    </source>
</evidence>
<dbReference type="AlphaFoldDB" id="A0A1Y2B720"/>
<feature type="transmembrane region" description="Helical" evidence="6">
    <location>
        <begin position="736"/>
        <end position="754"/>
    </location>
</feature>
<proteinExistence type="predicted"/>
<evidence type="ECO:0000256" key="4">
    <source>
        <dbReference type="ARBA" id="ARBA00023136"/>
    </source>
</evidence>
<dbReference type="GO" id="GO:0016020">
    <property type="term" value="C:membrane"/>
    <property type="evidence" value="ECO:0007669"/>
    <property type="project" value="UniProtKB-SubCell"/>
</dbReference>
<feature type="region of interest" description="Disordered" evidence="5">
    <location>
        <begin position="263"/>
        <end position="284"/>
    </location>
</feature>
<dbReference type="STRING" id="329046.A0A1Y2B720"/>
<evidence type="ECO:0000259" key="7">
    <source>
        <dbReference type="Pfam" id="PF00324"/>
    </source>
</evidence>
<dbReference type="PANTHER" id="PTHR11827:SF72">
    <property type="entry name" value="GH08340P"/>
    <property type="match status" value="1"/>
</dbReference>
<feature type="transmembrane region" description="Helical" evidence="6">
    <location>
        <begin position="302"/>
        <end position="323"/>
    </location>
</feature>
<dbReference type="GO" id="GO:0015377">
    <property type="term" value="F:chloride:monoatomic cation symporter activity"/>
    <property type="evidence" value="ECO:0007669"/>
    <property type="project" value="InterPro"/>
</dbReference>
<evidence type="ECO:0000313" key="9">
    <source>
        <dbReference type="EMBL" id="ORY30524.1"/>
    </source>
</evidence>
<feature type="transmembrane region" description="Helical" evidence="6">
    <location>
        <begin position="640"/>
        <end position="658"/>
    </location>
</feature>
<dbReference type="InterPro" id="IPR004842">
    <property type="entry name" value="SLC12A_fam"/>
</dbReference>
<dbReference type="Proteomes" id="UP000193642">
    <property type="component" value="Unassembled WGS sequence"/>
</dbReference>
<name>A0A1Y2B720_9FUNG</name>
<keyword evidence="10" id="KW-1185">Reference proteome</keyword>
<dbReference type="Pfam" id="PF14956">
    <property type="entry name" value="DUF4505"/>
    <property type="match status" value="1"/>
</dbReference>
<evidence type="ECO:0000259" key="8">
    <source>
        <dbReference type="Pfam" id="PF03522"/>
    </source>
</evidence>
<organism evidence="9 10">
    <name type="scientific">Rhizoclosmatium globosum</name>
    <dbReference type="NCBI Taxonomy" id="329046"/>
    <lineage>
        <taxon>Eukaryota</taxon>
        <taxon>Fungi</taxon>
        <taxon>Fungi incertae sedis</taxon>
        <taxon>Chytridiomycota</taxon>
        <taxon>Chytridiomycota incertae sedis</taxon>
        <taxon>Chytridiomycetes</taxon>
        <taxon>Chytridiales</taxon>
        <taxon>Chytriomycetaceae</taxon>
        <taxon>Rhizoclosmatium</taxon>
    </lineage>
</organism>
<protein>
    <recommendedName>
        <fullName evidence="11">Amino acid permease/ SLC12A domain-containing protein</fullName>
    </recommendedName>
</protein>
<comment type="caution">
    <text evidence="9">The sequence shown here is derived from an EMBL/GenBank/DDBJ whole genome shotgun (WGS) entry which is preliminary data.</text>
</comment>
<dbReference type="PANTHER" id="PTHR11827">
    <property type="entry name" value="SOLUTE CARRIER FAMILY 12, CATION COTRANSPORTERS"/>
    <property type="match status" value="1"/>
</dbReference>
<sequence>MRTRSEVEVEVGGSDASFLYESRCGKELNLIRSDDSPIVFHSLSEDSNLNWAGSFHAPFQPHRIFCSESTGRLYHPMPEELKTVLAPWQMSQNNYKDKDKEGLALLRSALVQMHFADSLDHDSLFNLDLFDGPTSGIATPQARRPIARALLSSYGDFLTSDSVTPDPLPHPSQPISLHHKKDPSSISNSPPYPHIYPAKRAQPLPTDKPQATYNSSPTSTSQPSKPSSLQLYCADGVTATLLTLSTALSMSAFGSSTWTRREAAHHPSAARPITPTTPTPTTATRPKHGGVYFMISRSLGKVIGGAVCCIFYFGVLMGVAVLVNGFSKVAVQLEVVDTEMDGAGISQDDLRRVYGTGFLVVAVFLRPFSRRVEGTNVHRISMASAVCFGVAVVGLVLSGVGVVVYAGLEGAQRTMENFVNNFGHPAVSSWDLFFETFGFFIPCVSGVLSGSSRSAELHNPRKHIPKYSIAAQITTSLLYFFFIVSLAVAFDRQTLLENTLPTAEDSSSILLQLLGLSSGLQLQLLQAVSNDEVLPFLRVFKKRQAEGLSWWERVWNAWKGRIVGFLVVEFTILVGTADTIVHVFAVLYLMCYVFFNGSIAVLGVMESPSWRPSWNITIGRYPPLRQLCLCTDSSLTGVQLSILFFIVMLIFVKLISYYDAKSQYGKSTNTGASAVLLQIAKRNLWEVEAKGGGDSFGLDWRPHIMLLVDTTTEDGCWYVRRENKLELLSHMKKGDIFWVLLDGGILTLIAHILMKHPSWQTCKFRIFVIAEAVDNVEAMHENLKATLKGLRIAAEANVLVLEREGKSALCPGTELMSLFGSRNFGSVDQGEDDHDSRRSSQTSFRRHQTATTRSLGSVCDLGNGKGRTGSFHSFDGIKRQDSPLELPSTETLVESNTASLRLIRLLLASKLNALIKSKVKESKLILCNLPCPVQASVCPEWEREYIEFLAAFSDGLNDVIFVKGSGNEVVTDFY</sequence>
<keyword evidence="2 6" id="KW-0812">Transmembrane</keyword>
<dbReference type="OrthoDB" id="2020542at2759"/>
<feature type="domain" description="SLC12A transporter C-terminal" evidence="8">
    <location>
        <begin position="735"/>
        <end position="796"/>
    </location>
</feature>
<dbReference type="EMBL" id="MCGO01000082">
    <property type="protein sequence ID" value="ORY30524.1"/>
    <property type="molecule type" value="Genomic_DNA"/>
</dbReference>
<dbReference type="InterPro" id="IPR004841">
    <property type="entry name" value="AA-permease/SLC12A_dom"/>
</dbReference>
<feature type="domain" description="Amino acid permease/ SLC12A" evidence="7">
    <location>
        <begin position="285"/>
        <end position="496"/>
    </location>
</feature>
<feature type="transmembrane region" description="Helical" evidence="6">
    <location>
        <begin position="469"/>
        <end position="490"/>
    </location>
</feature>
<evidence type="ECO:0008006" key="11">
    <source>
        <dbReference type="Google" id="ProtNLM"/>
    </source>
</evidence>
<dbReference type="Gene3D" id="1.20.1740.10">
    <property type="entry name" value="Amino acid/polyamine transporter I"/>
    <property type="match status" value="1"/>
</dbReference>
<dbReference type="Pfam" id="PF00324">
    <property type="entry name" value="AA_permease"/>
    <property type="match status" value="1"/>
</dbReference>
<feature type="region of interest" description="Disordered" evidence="5">
    <location>
        <begin position="162"/>
        <end position="227"/>
    </location>
</feature>